<evidence type="ECO:0000313" key="1">
    <source>
        <dbReference type="EMBL" id="TFD98058.1"/>
    </source>
</evidence>
<name>A0A4Y8L7L7_9BACT</name>
<evidence type="ECO:0000313" key="2">
    <source>
        <dbReference type="Proteomes" id="UP000297861"/>
    </source>
</evidence>
<protein>
    <submittedName>
        <fullName evidence="1">DUF4269 domain-containing protein</fullName>
    </submittedName>
</protein>
<reference evidence="1 2" key="1">
    <citation type="submission" date="2019-03" db="EMBL/GenBank/DDBJ databases">
        <title>San Antonio Military Medical Center submission to MRSN (WRAIR), pending publication.</title>
        <authorList>
            <person name="Blyth D.M."/>
            <person name="Mccarthy S.L."/>
            <person name="Schall S.E."/>
            <person name="Stam J.A."/>
            <person name="Ong A.C."/>
            <person name="Mcgann P.T."/>
        </authorList>
    </citation>
    <scope>NUCLEOTIDE SEQUENCE [LARGE SCALE GENOMIC DNA]</scope>
    <source>
        <strain evidence="1 2">MRSN571793</strain>
    </source>
</reference>
<dbReference type="EMBL" id="SOML01000002">
    <property type="protein sequence ID" value="TFD98058.1"/>
    <property type="molecule type" value="Genomic_DNA"/>
</dbReference>
<proteinExistence type="predicted"/>
<gene>
    <name evidence="1" type="ORF">E2605_05410</name>
</gene>
<sequence>MEYLRPYAPILVGTIPIEIDIEGSDADIMCCARDLHEIQMRIRLMYGDKKNFTDILSGYNYVASFTEMDLPVEVYAESCLSTLQNGYRHMLVESRILRLAGQNFKEQIVNLKQSGYKTEPAFGYLLHLEEPYVDLLTLSQKTDSELSAIIRSALK</sequence>
<dbReference type="STRING" id="1121485.GCA_000426485_02541"/>
<organism evidence="1 2">
    <name type="scientific">Dysgonomonas capnocytophagoides</name>
    <dbReference type="NCBI Taxonomy" id="45254"/>
    <lineage>
        <taxon>Bacteria</taxon>
        <taxon>Pseudomonadati</taxon>
        <taxon>Bacteroidota</taxon>
        <taxon>Bacteroidia</taxon>
        <taxon>Bacteroidales</taxon>
        <taxon>Dysgonomonadaceae</taxon>
        <taxon>Dysgonomonas</taxon>
    </lineage>
</organism>
<accession>A0A4Y8L7L7</accession>
<dbReference type="Proteomes" id="UP000297861">
    <property type="component" value="Unassembled WGS sequence"/>
</dbReference>
<dbReference type="Pfam" id="PF14091">
    <property type="entry name" value="DUF4269"/>
    <property type="match status" value="1"/>
</dbReference>
<comment type="caution">
    <text evidence="1">The sequence shown here is derived from an EMBL/GenBank/DDBJ whole genome shotgun (WGS) entry which is preliminary data.</text>
</comment>
<dbReference type="OrthoDB" id="6402248at2"/>
<dbReference type="AlphaFoldDB" id="A0A4Y8L7L7"/>
<keyword evidence="2" id="KW-1185">Reference proteome</keyword>
<dbReference type="InterPro" id="IPR025365">
    <property type="entry name" value="DUF4269"/>
</dbReference>